<proteinExistence type="predicted"/>
<dbReference type="Proteomes" id="UP001604277">
    <property type="component" value="Unassembled WGS sequence"/>
</dbReference>
<protein>
    <submittedName>
        <fullName evidence="2">Uncharacterized protein</fullName>
    </submittedName>
</protein>
<sequence length="106" mass="12311">MDGADDAAGDEEPDDIFEQVRDDDPLRSPVVHDEHEVGQSSLATAPHATLRRSRLCCEHGNILRQILEQIKKLTDQVDELKRKVDRSEERQQRSPHLHREYMDDDR</sequence>
<evidence type="ECO:0000313" key="2">
    <source>
        <dbReference type="EMBL" id="KAL2529462.1"/>
    </source>
</evidence>
<name>A0ABD1UWX1_9LAMI</name>
<feature type="region of interest" description="Disordered" evidence="1">
    <location>
        <begin position="1"/>
        <end position="48"/>
    </location>
</feature>
<keyword evidence="3" id="KW-1185">Reference proteome</keyword>
<dbReference type="AlphaFoldDB" id="A0ABD1UWX1"/>
<accession>A0ABD1UWX1</accession>
<feature type="compositionally biased region" description="Acidic residues" evidence="1">
    <location>
        <begin position="1"/>
        <end position="17"/>
    </location>
</feature>
<comment type="caution">
    <text evidence="2">The sequence shown here is derived from an EMBL/GenBank/DDBJ whole genome shotgun (WGS) entry which is preliminary data.</text>
</comment>
<organism evidence="2 3">
    <name type="scientific">Forsythia ovata</name>
    <dbReference type="NCBI Taxonomy" id="205694"/>
    <lineage>
        <taxon>Eukaryota</taxon>
        <taxon>Viridiplantae</taxon>
        <taxon>Streptophyta</taxon>
        <taxon>Embryophyta</taxon>
        <taxon>Tracheophyta</taxon>
        <taxon>Spermatophyta</taxon>
        <taxon>Magnoliopsida</taxon>
        <taxon>eudicotyledons</taxon>
        <taxon>Gunneridae</taxon>
        <taxon>Pentapetalae</taxon>
        <taxon>asterids</taxon>
        <taxon>lamiids</taxon>
        <taxon>Lamiales</taxon>
        <taxon>Oleaceae</taxon>
        <taxon>Forsythieae</taxon>
        <taxon>Forsythia</taxon>
    </lineage>
</organism>
<dbReference type="EMBL" id="JBFOLJ010000006">
    <property type="protein sequence ID" value="KAL2529462.1"/>
    <property type="molecule type" value="Genomic_DNA"/>
</dbReference>
<feature type="compositionally biased region" description="Basic and acidic residues" evidence="1">
    <location>
        <begin position="18"/>
        <end position="37"/>
    </location>
</feature>
<evidence type="ECO:0000313" key="3">
    <source>
        <dbReference type="Proteomes" id="UP001604277"/>
    </source>
</evidence>
<feature type="region of interest" description="Disordered" evidence="1">
    <location>
        <begin position="81"/>
        <end position="106"/>
    </location>
</feature>
<evidence type="ECO:0000256" key="1">
    <source>
        <dbReference type="SAM" id="MobiDB-lite"/>
    </source>
</evidence>
<reference evidence="3" key="1">
    <citation type="submission" date="2024-07" db="EMBL/GenBank/DDBJ databases">
        <title>Two chromosome-level genome assemblies of Korean endemic species Abeliophyllum distichum and Forsythia ovata (Oleaceae).</title>
        <authorList>
            <person name="Jang H."/>
        </authorList>
    </citation>
    <scope>NUCLEOTIDE SEQUENCE [LARGE SCALE GENOMIC DNA]</scope>
</reference>
<gene>
    <name evidence="2" type="ORF">Fot_22063</name>
</gene>